<dbReference type="Gene3D" id="3.30.950.30">
    <property type="entry name" value="Schlafen, AAA domain"/>
    <property type="match status" value="1"/>
</dbReference>
<keyword evidence="3" id="KW-1185">Reference proteome</keyword>
<comment type="caution">
    <text evidence="2">The sequence shown here is derived from an EMBL/GenBank/DDBJ whole genome shotgun (WGS) entry which is preliminary data.</text>
</comment>
<dbReference type="Proteomes" id="UP000575068">
    <property type="component" value="Unassembled WGS sequence"/>
</dbReference>
<reference evidence="2 3" key="1">
    <citation type="submission" date="2020-08" db="EMBL/GenBank/DDBJ databases">
        <title>Genomic Encyclopedia of Type Strains, Phase IV (KMG-IV): sequencing the most valuable type-strain genomes for metagenomic binning, comparative biology and taxonomic classification.</title>
        <authorList>
            <person name="Goeker M."/>
        </authorList>
    </citation>
    <scope>NUCLEOTIDE SEQUENCE [LARGE SCALE GENOMIC DNA]</scope>
    <source>
        <strain evidence="2 3">DSM 7465</strain>
    </source>
</reference>
<sequence length="503" mass="54821">MAKRSIHDEEIGLIKAMLGRGMKNRDIQFYFNRQDRPVNSGRITGIRDGSYGPEVPTAEKSALDTFLASFKAAEIGAVISGPAPATEPSRAERARALFEKLEDGSWRLKDGETDQHECKKEFDPKKLSAVLCAIAAMSNNRGGYLFVGVSNSDCKAVGIGDGFANFDVAKLMDKVKVHLAPTPVITTKEVVDLDGTTVGFIHLEPHPHKPVIVCKDDGDKLKEGEILFRYAGQSSRIKFTDLRELLAERDRKAQLALAGAAGKLATVGTANALILDTDKNVLDADGREILIDEELAKGINFIREGHFDEVDGAPTLKLVGEVKAVNVQSLLAEKHIDKAISQERILEAFLAQETVTNPKEYVLAAVSQPRKWLPLFYFTNQASLTPTAMIDEVKALATSQKEKKKTVIKRLSGKEKAHTSSPTKKASSVAFDVEQGTAKVPTKLEDVGTFCQAICSISKTKMSLTDALASLKQCYDLAAADSNALSFVFKAACRIDELFFQTT</sequence>
<feature type="domain" description="Schlafen AlbA-2" evidence="1">
    <location>
        <begin position="112"/>
        <end position="237"/>
    </location>
</feature>
<evidence type="ECO:0000259" key="1">
    <source>
        <dbReference type="Pfam" id="PF04326"/>
    </source>
</evidence>
<name>A0A840HU89_9SPHN</name>
<dbReference type="RefSeq" id="WP_184475306.1">
    <property type="nucleotide sequence ID" value="NZ_JACHOV010000006.1"/>
</dbReference>
<evidence type="ECO:0000313" key="2">
    <source>
        <dbReference type="EMBL" id="MBB4641493.1"/>
    </source>
</evidence>
<dbReference type="Pfam" id="PF04326">
    <property type="entry name" value="SLFN_AlbA_2"/>
    <property type="match status" value="1"/>
</dbReference>
<accession>A0A840HU89</accession>
<evidence type="ECO:0000313" key="3">
    <source>
        <dbReference type="Proteomes" id="UP000575068"/>
    </source>
</evidence>
<dbReference type="EMBL" id="JACHOV010000006">
    <property type="protein sequence ID" value="MBB4641493.1"/>
    <property type="molecule type" value="Genomic_DNA"/>
</dbReference>
<protein>
    <recommendedName>
        <fullName evidence="1">Schlafen AlbA-2 domain-containing protein</fullName>
    </recommendedName>
</protein>
<organism evidence="2 3">
    <name type="scientific">Rhizorhapis suberifaciens</name>
    <name type="common">corky root of lettuce</name>
    <dbReference type="NCBI Taxonomy" id="13656"/>
    <lineage>
        <taxon>Bacteria</taxon>
        <taxon>Pseudomonadati</taxon>
        <taxon>Pseudomonadota</taxon>
        <taxon>Alphaproteobacteria</taxon>
        <taxon>Sphingomonadales</taxon>
        <taxon>Sphingomonadaceae</taxon>
        <taxon>Rhizorhapis</taxon>
    </lineage>
</organism>
<dbReference type="InterPro" id="IPR007421">
    <property type="entry name" value="Schlafen_AlbA_2_dom"/>
</dbReference>
<proteinExistence type="predicted"/>
<dbReference type="AlphaFoldDB" id="A0A840HU89"/>
<gene>
    <name evidence="2" type="ORF">HNQ99_001802</name>
</gene>
<dbReference type="InterPro" id="IPR038461">
    <property type="entry name" value="Schlafen_AlbA_2_dom_sf"/>
</dbReference>